<evidence type="ECO:0000256" key="10">
    <source>
        <dbReference type="SAM" id="MobiDB-lite"/>
    </source>
</evidence>
<dbReference type="Pfam" id="PF03150">
    <property type="entry name" value="CCP_MauG"/>
    <property type="match status" value="1"/>
</dbReference>
<evidence type="ECO:0000259" key="12">
    <source>
        <dbReference type="PROSITE" id="PS51007"/>
    </source>
</evidence>
<dbReference type="PROSITE" id="PS51007">
    <property type="entry name" value="CYTC"/>
    <property type="match status" value="2"/>
</dbReference>
<dbReference type="InterPro" id="IPR036909">
    <property type="entry name" value="Cyt_c-like_dom_sf"/>
</dbReference>
<comment type="PTM">
    <text evidence="8">Binds 2 heme groups per subunit.</text>
</comment>
<dbReference type="Gene3D" id="1.10.760.10">
    <property type="entry name" value="Cytochrome c-like domain"/>
    <property type="match status" value="2"/>
</dbReference>
<accession>A0A2M7G1T4</accession>
<keyword evidence="13" id="KW-0575">Peroxidase</keyword>
<comment type="subcellular location">
    <subcellularLocation>
        <location evidence="1">Periplasm</location>
    </subcellularLocation>
</comment>
<name>A0A2M7G1T4_9BACT</name>
<keyword evidence="7 9" id="KW-0408">Iron</keyword>
<feature type="region of interest" description="Disordered" evidence="10">
    <location>
        <begin position="24"/>
        <end position="46"/>
    </location>
</feature>
<feature type="binding site" description="covalent" evidence="8">
    <location>
        <position position="101"/>
    </location>
    <ligand>
        <name>heme c</name>
        <dbReference type="ChEBI" id="CHEBI:61717"/>
        <label>1</label>
    </ligand>
</feature>
<evidence type="ECO:0000256" key="5">
    <source>
        <dbReference type="ARBA" id="ARBA00022764"/>
    </source>
</evidence>
<feature type="chain" id="PRO_5014604577" evidence="11">
    <location>
        <begin position="22"/>
        <end position="372"/>
    </location>
</feature>
<feature type="compositionally biased region" description="Low complexity" evidence="10">
    <location>
        <begin position="28"/>
        <end position="45"/>
    </location>
</feature>
<dbReference type="GO" id="GO:0004130">
    <property type="term" value="F:cytochrome-c peroxidase activity"/>
    <property type="evidence" value="ECO:0007669"/>
    <property type="project" value="TreeGrafter"/>
</dbReference>
<dbReference type="PANTHER" id="PTHR30600:SF7">
    <property type="entry name" value="CYTOCHROME C PEROXIDASE-RELATED"/>
    <property type="match status" value="1"/>
</dbReference>
<dbReference type="GO" id="GO:0020037">
    <property type="term" value="F:heme binding"/>
    <property type="evidence" value="ECO:0007669"/>
    <property type="project" value="InterPro"/>
</dbReference>
<dbReference type="GO" id="GO:0042597">
    <property type="term" value="C:periplasmic space"/>
    <property type="evidence" value="ECO:0007669"/>
    <property type="project" value="UniProtKB-SubCell"/>
</dbReference>
<dbReference type="EMBL" id="PFFQ01000047">
    <property type="protein sequence ID" value="PIW15696.1"/>
    <property type="molecule type" value="Genomic_DNA"/>
</dbReference>
<keyword evidence="2 8" id="KW-0349">Heme</keyword>
<evidence type="ECO:0000256" key="6">
    <source>
        <dbReference type="ARBA" id="ARBA00023002"/>
    </source>
</evidence>
<evidence type="ECO:0000313" key="14">
    <source>
        <dbReference type="Proteomes" id="UP000231019"/>
    </source>
</evidence>
<dbReference type="InterPro" id="IPR026259">
    <property type="entry name" value="MauG/Cytc_peroxidase"/>
</dbReference>
<dbReference type="SUPFAM" id="SSF46626">
    <property type="entry name" value="Cytochrome c"/>
    <property type="match status" value="2"/>
</dbReference>
<evidence type="ECO:0000256" key="4">
    <source>
        <dbReference type="ARBA" id="ARBA00022729"/>
    </source>
</evidence>
<gene>
    <name evidence="13" type="ORF">COW36_16295</name>
</gene>
<evidence type="ECO:0000256" key="2">
    <source>
        <dbReference type="ARBA" id="ARBA00022617"/>
    </source>
</evidence>
<organism evidence="13 14">
    <name type="scientific">bacterium (Candidatus Blackallbacteria) CG17_big_fil_post_rev_8_21_14_2_50_48_46</name>
    <dbReference type="NCBI Taxonomy" id="2014261"/>
    <lineage>
        <taxon>Bacteria</taxon>
        <taxon>Candidatus Blackallbacteria</taxon>
    </lineage>
</organism>
<evidence type="ECO:0000256" key="11">
    <source>
        <dbReference type="SAM" id="SignalP"/>
    </source>
</evidence>
<keyword evidence="6" id="KW-0560">Oxidoreductase</keyword>
<sequence>MKNKLIFLAFSLWLGISVACAPSEKPENTNSASPAADSPTDSAAAMNAEDKALWEKAKGLFEALPEKIPAPEGMTDTPEKVALGKQLFHDPRLSKSGAISCNSCHNLASAGVDNRSFSLGHGFKQGGRNAPTVLNAGFHTAQFWDLRAKDLTEQAKGPVLNPVEMAMPSEADVVIRLASIEAYQENFKKAFPEAADKALSYQNMAEAIAAFERTLVTPSRFDAFLKGKGEALSAEEKKGLETFIGKGCTACHSGVAVGGKMAQKFGIVKPYPNRKDMGKYDLTKKEEDKYVFKVPSLRNIARTYPYFHDGAVWELKEAIKIMGETQLGLVLDPAEIDSIAVFLNALTGELPPDARMLPELPASGPKTPQPAI</sequence>
<dbReference type="AlphaFoldDB" id="A0A2M7G1T4"/>
<dbReference type="InterPro" id="IPR051395">
    <property type="entry name" value="Cytochrome_c_Peroxidase/MauG"/>
</dbReference>
<comment type="caution">
    <text evidence="13">The sequence shown here is derived from an EMBL/GenBank/DDBJ whole genome shotgun (WGS) entry which is preliminary data.</text>
</comment>
<dbReference type="GO" id="GO:0046872">
    <property type="term" value="F:metal ion binding"/>
    <property type="evidence" value="ECO:0007669"/>
    <property type="project" value="UniProtKB-KW"/>
</dbReference>
<dbReference type="PROSITE" id="PS51257">
    <property type="entry name" value="PROKAR_LIPOPROTEIN"/>
    <property type="match status" value="1"/>
</dbReference>
<dbReference type="PIRSF" id="PIRSF000294">
    <property type="entry name" value="Cytochrome-c_peroxidase"/>
    <property type="match status" value="1"/>
</dbReference>
<feature type="binding site" description="covalent" evidence="8">
    <location>
        <position position="251"/>
    </location>
    <ligand>
        <name>heme c</name>
        <dbReference type="ChEBI" id="CHEBI:61717"/>
        <label>2</label>
    </ligand>
</feature>
<feature type="binding site" description="axial binding residue" evidence="9">
    <location>
        <position position="252"/>
    </location>
    <ligand>
        <name>heme c</name>
        <dbReference type="ChEBI" id="CHEBI:61717"/>
        <label>2</label>
    </ligand>
    <ligandPart>
        <name>Fe</name>
        <dbReference type="ChEBI" id="CHEBI:18248"/>
    </ligandPart>
</feature>
<keyword evidence="3 9" id="KW-0479">Metal-binding</keyword>
<dbReference type="InterPro" id="IPR009056">
    <property type="entry name" value="Cyt_c-like_dom"/>
</dbReference>
<feature type="binding site" description="axial binding residue" evidence="9">
    <location>
        <position position="322"/>
    </location>
    <ligand>
        <name>heme c</name>
        <dbReference type="ChEBI" id="CHEBI:61717"/>
        <label>2</label>
    </ligand>
    <ligandPart>
        <name>Fe</name>
        <dbReference type="ChEBI" id="CHEBI:18248"/>
    </ligandPart>
</feature>
<evidence type="ECO:0000256" key="3">
    <source>
        <dbReference type="ARBA" id="ARBA00022723"/>
    </source>
</evidence>
<reference evidence="13 14" key="1">
    <citation type="submission" date="2017-09" db="EMBL/GenBank/DDBJ databases">
        <title>Depth-based differentiation of microbial function through sediment-hosted aquifers and enrichment of novel symbionts in the deep terrestrial subsurface.</title>
        <authorList>
            <person name="Probst A.J."/>
            <person name="Ladd B."/>
            <person name="Jarett J.K."/>
            <person name="Geller-Mcgrath D.E."/>
            <person name="Sieber C.M."/>
            <person name="Emerson J.B."/>
            <person name="Anantharaman K."/>
            <person name="Thomas B.C."/>
            <person name="Malmstrom R."/>
            <person name="Stieglmeier M."/>
            <person name="Klingl A."/>
            <person name="Woyke T."/>
            <person name="Ryan C.M."/>
            <person name="Banfield J.F."/>
        </authorList>
    </citation>
    <scope>NUCLEOTIDE SEQUENCE [LARGE SCALE GENOMIC DNA]</scope>
    <source>
        <strain evidence="13">CG17_big_fil_post_rev_8_21_14_2_50_48_46</strain>
    </source>
</reference>
<feature type="domain" description="Cytochrome c" evidence="12">
    <location>
        <begin position="79"/>
        <end position="184"/>
    </location>
</feature>
<proteinExistence type="predicted"/>
<dbReference type="GO" id="GO:0009055">
    <property type="term" value="F:electron transfer activity"/>
    <property type="evidence" value="ECO:0007669"/>
    <property type="project" value="InterPro"/>
</dbReference>
<keyword evidence="4 11" id="KW-0732">Signal</keyword>
<feature type="binding site" description="axial binding residue" evidence="9">
    <location>
        <position position="121"/>
    </location>
    <ligand>
        <name>heme c</name>
        <dbReference type="ChEBI" id="CHEBI:61717"/>
        <label>1</label>
    </ligand>
    <ligandPart>
        <name>Fe</name>
        <dbReference type="ChEBI" id="CHEBI:18248"/>
    </ligandPart>
</feature>
<evidence type="ECO:0000256" key="1">
    <source>
        <dbReference type="ARBA" id="ARBA00004418"/>
    </source>
</evidence>
<feature type="signal peptide" evidence="11">
    <location>
        <begin position="1"/>
        <end position="21"/>
    </location>
</feature>
<dbReference type="InterPro" id="IPR004852">
    <property type="entry name" value="Di-haem_cyt_c_peroxidsae"/>
</dbReference>
<dbReference type="Proteomes" id="UP000231019">
    <property type="component" value="Unassembled WGS sequence"/>
</dbReference>
<comment type="cofactor">
    <cofactor evidence="8">
        <name>heme</name>
        <dbReference type="ChEBI" id="CHEBI:30413"/>
    </cofactor>
    <text evidence="8">Binds 2 heme groups.</text>
</comment>
<feature type="binding site" description="axial binding residue" evidence="9">
    <location>
        <position position="105"/>
    </location>
    <ligand>
        <name>heme c</name>
        <dbReference type="ChEBI" id="CHEBI:61717"/>
        <label>1</label>
    </ligand>
    <ligandPart>
        <name>Fe</name>
        <dbReference type="ChEBI" id="CHEBI:18248"/>
    </ligandPart>
</feature>
<evidence type="ECO:0000256" key="9">
    <source>
        <dbReference type="PIRSR" id="PIRSR000294-2"/>
    </source>
</evidence>
<dbReference type="PANTHER" id="PTHR30600">
    <property type="entry name" value="CYTOCHROME C PEROXIDASE-RELATED"/>
    <property type="match status" value="1"/>
</dbReference>
<feature type="binding site" description="covalent" evidence="8">
    <location>
        <position position="248"/>
    </location>
    <ligand>
        <name>heme c</name>
        <dbReference type="ChEBI" id="CHEBI:61717"/>
        <label>2</label>
    </ligand>
</feature>
<evidence type="ECO:0000256" key="8">
    <source>
        <dbReference type="PIRSR" id="PIRSR000294-1"/>
    </source>
</evidence>
<protein>
    <submittedName>
        <fullName evidence="13">Cytochrome-c peroxidase</fullName>
    </submittedName>
</protein>
<keyword evidence="5" id="KW-0574">Periplasm</keyword>
<evidence type="ECO:0000256" key="7">
    <source>
        <dbReference type="ARBA" id="ARBA00023004"/>
    </source>
</evidence>
<feature type="domain" description="Cytochrome c" evidence="12">
    <location>
        <begin position="234"/>
        <end position="347"/>
    </location>
</feature>
<evidence type="ECO:0000313" key="13">
    <source>
        <dbReference type="EMBL" id="PIW15696.1"/>
    </source>
</evidence>
<feature type="binding site" description="covalent" evidence="8">
    <location>
        <position position="104"/>
    </location>
    <ligand>
        <name>heme c</name>
        <dbReference type="ChEBI" id="CHEBI:61717"/>
        <label>1</label>
    </ligand>
</feature>